<comment type="caution">
    <text evidence="2">The sequence shown here is derived from an EMBL/GenBank/DDBJ whole genome shotgun (WGS) entry which is preliminary data.</text>
</comment>
<evidence type="ECO:0000313" key="2">
    <source>
        <dbReference type="EMBL" id="PZX38120.1"/>
    </source>
</evidence>
<keyword evidence="1" id="KW-0472">Membrane</keyword>
<feature type="transmembrane region" description="Helical" evidence="1">
    <location>
        <begin position="157"/>
        <end position="177"/>
    </location>
</feature>
<keyword evidence="1" id="KW-1133">Transmembrane helix</keyword>
<feature type="transmembrane region" description="Helical" evidence="1">
    <location>
        <begin position="183"/>
        <end position="205"/>
    </location>
</feature>
<feature type="transmembrane region" description="Helical" evidence="1">
    <location>
        <begin position="217"/>
        <end position="239"/>
    </location>
</feature>
<proteinExistence type="predicted"/>
<feature type="transmembrane region" description="Helical" evidence="1">
    <location>
        <begin position="97"/>
        <end position="118"/>
    </location>
</feature>
<keyword evidence="3" id="KW-1185">Reference proteome</keyword>
<keyword evidence="1" id="KW-0812">Transmembrane</keyword>
<dbReference type="Proteomes" id="UP000248584">
    <property type="component" value="Unassembled WGS sequence"/>
</dbReference>
<sequence>MNSLQKTYQNLSDDELLKVLAESHKFNKEAILVAKEEFHKRALDPNQIELAKEKISLRSSKVSLFSKKKETQNIDSDFEKWNSEHTLEKKPQLQSQIIVIGVFSILISISNWFNNWYLLLNEWAFDLNHIFLIEPLVNMFLLPIAALLFLQKYTSGWVILTFIYLRALLHGVFYIAFMYEGDYSIYALISVGYCLVYGLVIWFLLDHKMKTTFSVNQTTSCFTAIFSLIFSFITLLLIATQH</sequence>
<protein>
    <submittedName>
        <fullName evidence="2">Uncharacterized protein</fullName>
    </submittedName>
</protein>
<dbReference type="RefSeq" id="WP_015363863.1">
    <property type="nucleotide sequence ID" value="NZ_QKZR01000005.1"/>
</dbReference>
<organism evidence="2 3">
    <name type="scientific">Nonlabens dokdonensis</name>
    <dbReference type="NCBI Taxonomy" id="328515"/>
    <lineage>
        <taxon>Bacteria</taxon>
        <taxon>Pseudomonadati</taxon>
        <taxon>Bacteroidota</taxon>
        <taxon>Flavobacteriia</taxon>
        <taxon>Flavobacteriales</taxon>
        <taxon>Flavobacteriaceae</taxon>
        <taxon>Nonlabens</taxon>
    </lineage>
</organism>
<accession>A0ABX5PVD9</accession>
<gene>
    <name evidence="2" type="ORF">LX97_02701</name>
</gene>
<dbReference type="EMBL" id="QKZR01000005">
    <property type="protein sequence ID" value="PZX38120.1"/>
    <property type="molecule type" value="Genomic_DNA"/>
</dbReference>
<evidence type="ECO:0000256" key="1">
    <source>
        <dbReference type="SAM" id="Phobius"/>
    </source>
</evidence>
<reference evidence="2 3" key="1">
    <citation type="submission" date="2018-06" db="EMBL/GenBank/DDBJ databases">
        <title>Genomic Encyclopedia of Archaeal and Bacterial Type Strains, Phase II (KMG-II): from individual species to whole genera.</title>
        <authorList>
            <person name="Goeker M."/>
        </authorList>
    </citation>
    <scope>NUCLEOTIDE SEQUENCE [LARGE SCALE GENOMIC DNA]</scope>
    <source>
        <strain evidence="2 3">DSM 17205</strain>
    </source>
</reference>
<evidence type="ECO:0000313" key="3">
    <source>
        <dbReference type="Proteomes" id="UP000248584"/>
    </source>
</evidence>
<name>A0ABX5PVD9_9FLAO</name>
<feature type="transmembrane region" description="Helical" evidence="1">
    <location>
        <begin position="130"/>
        <end position="150"/>
    </location>
</feature>